<dbReference type="InterPro" id="IPR036322">
    <property type="entry name" value="WD40_repeat_dom_sf"/>
</dbReference>
<feature type="compositionally biased region" description="Basic and acidic residues" evidence="3">
    <location>
        <begin position="180"/>
        <end position="205"/>
    </location>
</feature>
<comment type="caution">
    <text evidence="6">The sequence shown here is derived from an EMBL/GenBank/DDBJ whole genome shotgun (WGS) entry which is preliminary data.</text>
</comment>
<dbReference type="InterPro" id="IPR000195">
    <property type="entry name" value="Rab-GAP-TBC_dom"/>
</dbReference>
<dbReference type="PROSITE" id="PS50086">
    <property type="entry name" value="TBC_RABGAP"/>
    <property type="match status" value="1"/>
</dbReference>
<dbReference type="Gene3D" id="1.10.10.750">
    <property type="entry name" value="Ypt/Rab-GAP domain of gyp1p, domain 1"/>
    <property type="match status" value="1"/>
</dbReference>
<dbReference type="SMART" id="SM00233">
    <property type="entry name" value="PH"/>
    <property type="match status" value="1"/>
</dbReference>
<name>A0AAV1Z6I3_9ARAC</name>
<dbReference type="Gene3D" id="2.30.29.30">
    <property type="entry name" value="Pleckstrin-homology domain (PH domain)/Phosphotyrosine-binding domain (PTB)"/>
    <property type="match status" value="1"/>
</dbReference>
<feature type="coiled-coil region" evidence="2">
    <location>
        <begin position="770"/>
        <end position="800"/>
    </location>
</feature>
<dbReference type="GO" id="GO:0005813">
    <property type="term" value="C:centrosome"/>
    <property type="evidence" value="ECO:0007669"/>
    <property type="project" value="UniProtKB-SubCell"/>
</dbReference>
<dbReference type="SUPFAM" id="SSF50729">
    <property type="entry name" value="PH domain-like"/>
    <property type="match status" value="1"/>
</dbReference>
<dbReference type="InterPro" id="IPR015943">
    <property type="entry name" value="WD40/YVTN_repeat-like_dom_sf"/>
</dbReference>
<dbReference type="SUPFAM" id="SSF47923">
    <property type="entry name" value="Ypt/Rab-GAP domain of gyp1p"/>
    <property type="match status" value="2"/>
</dbReference>
<evidence type="ECO:0000256" key="1">
    <source>
        <dbReference type="ARBA" id="ARBA00004300"/>
    </source>
</evidence>
<dbReference type="EMBL" id="CAXIEN010000024">
    <property type="protein sequence ID" value="CAL1266612.1"/>
    <property type="molecule type" value="Genomic_DNA"/>
</dbReference>
<dbReference type="Gene3D" id="2.130.10.10">
    <property type="entry name" value="YVTN repeat-like/Quinoprotein amine dehydrogenase"/>
    <property type="match status" value="1"/>
</dbReference>
<keyword evidence="7" id="KW-1185">Reference proteome</keyword>
<dbReference type="InterPro" id="IPR056602">
    <property type="entry name" value="Beta-prop_LRRK2"/>
</dbReference>
<dbReference type="PANTHER" id="PTHR47219">
    <property type="entry name" value="RAB GTPASE-ACTIVATING PROTEIN 1-LIKE"/>
    <property type="match status" value="1"/>
</dbReference>
<dbReference type="InterPro" id="IPR001849">
    <property type="entry name" value="PH_domain"/>
</dbReference>
<dbReference type="Pfam" id="PF23748">
    <property type="entry name" value="Beta-prop_LRRK2"/>
    <property type="match status" value="1"/>
</dbReference>
<dbReference type="SUPFAM" id="SSF50978">
    <property type="entry name" value="WD40 repeat-like"/>
    <property type="match status" value="1"/>
</dbReference>
<feature type="compositionally biased region" description="Basic and acidic residues" evidence="3">
    <location>
        <begin position="1253"/>
        <end position="1262"/>
    </location>
</feature>
<dbReference type="PANTHER" id="PTHR47219:SF20">
    <property type="entry name" value="TBC1 DOMAIN FAMILY MEMBER 2B"/>
    <property type="match status" value="1"/>
</dbReference>
<dbReference type="PROSITE" id="PS50003">
    <property type="entry name" value="PH_DOMAIN"/>
    <property type="match status" value="1"/>
</dbReference>
<feature type="compositionally biased region" description="Low complexity" evidence="3">
    <location>
        <begin position="1134"/>
        <end position="1145"/>
    </location>
</feature>
<dbReference type="GO" id="GO:0005096">
    <property type="term" value="F:GTPase activator activity"/>
    <property type="evidence" value="ECO:0007669"/>
    <property type="project" value="TreeGrafter"/>
</dbReference>
<dbReference type="Pfam" id="PF00169">
    <property type="entry name" value="PH"/>
    <property type="match status" value="1"/>
</dbReference>
<feature type="region of interest" description="Disordered" evidence="3">
    <location>
        <begin position="178"/>
        <end position="245"/>
    </location>
</feature>
<proteinExistence type="predicted"/>
<evidence type="ECO:0008006" key="8">
    <source>
        <dbReference type="Google" id="ProtNLM"/>
    </source>
</evidence>
<dbReference type="Pfam" id="PF00566">
    <property type="entry name" value="RabGAP-TBC"/>
    <property type="match status" value="1"/>
</dbReference>
<evidence type="ECO:0000259" key="5">
    <source>
        <dbReference type="PROSITE" id="PS50086"/>
    </source>
</evidence>
<feature type="domain" description="Rab-GAP TBC" evidence="5">
    <location>
        <begin position="504"/>
        <end position="700"/>
    </location>
</feature>
<feature type="compositionally biased region" description="Basic and acidic residues" evidence="3">
    <location>
        <begin position="1207"/>
        <end position="1235"/>
    </location>
</feature>
<evidence type="ECO:0000256" key="3">
    <source>
        <dbReference type="SAM" id="MobiDB-lite"/>
    </source>
</evidence>
<evidence type="ECO:0000259" key="4">
    <source>
        <dbReference type="PROSITE" id="PS50003"/>
    </source>
</evidence>
<feature type="region of interest" description="Disordered" evidence="3">
    <location>
        <begin position="1107"/>
        <end position="1280"/>
    </location>
</feature>
<sequence>MAEYTQLTGYLTYKPGGTFSRLKSSKRQFYVLDDRHWRLFFYRCEEDFRSSKPPLGSIALSEAAINLTSSEDVHQFVVHSEGKEHILTAESHRAMMTWAQALQTKRDAWDKMMTLGANREDVRLTYTEAQQKALRSADKAATQGRKQSLQLNGSAQEALKKMVQVSWEKRRNSTLADIGLLRHSETPKHETEVRPPSEIPSREPSPRQCDPITEEEAKESSPETESASESDRLAAQDEDEDDMDASPLLRLSEVHMKMSSSSDSDMGESRLSVLQNELISVKCELAKCLNREKSCKMALEVKEAEIQKLKLERDFEKKQRETQQLRSKLEMLQNRNRFLNDEIQKLSRMLQQEQFRNHSKQLNLQDMSAEVDQLKRDYVFLLQSCIRITCTDGPEMMELYMYGEKRHKQRVFALLEEARKVDPSLPNLEGMTTSLCHVDSLGFKHLFVDKSLILHYVCRQLHRHYSTQLRSYERHVAAWKRYLKKHPNNVLRPSAELKTLVRGGVPEKLRGRVWSALYRMKVRDLREAKGPKYFETLCSRSAEAEIQENHKRQISLDLLRTMPNNIHFCDRNAEGIQKLQSVLHAFCLHNPKLGYCQGMNFLVGMMLLFVDAEDAFWCLVAIVEKYFPSSYFDQNLIGAQADQELLKELLRNKLPKISAHLAALDIELSTVTLNWFLSLFIDSVPIETLLRIWDCFLLEGPKVLFRFSLGVLYLQEEAILAKHDTVSIMRQLKAAAKLCFDVEGLISAAYEELEPFPKRDYLWRSRAAFHSVLLERAKKKERELNALRERERMMAQVELEGPHNHLIECAAMWGRDKIWICHGHHHGSRVSMIHLQENIMYPLRIEFESRVMCMHTPNDDTMLFGTYSRFVHAFHTISRKKMWEICLNACVLSLCSHQRDGVKQVLAGLADGTLAVVENVQGRLPKPEVFYVVIGTIPVTCLQLVGRRLWCACGPSVIILSARTLDLLDQFQTSSNGLDYIYRMVIGEQGVWITLRGSSILQLWDPHSLTCRLLYDVRDNYNARGAKVDETYTNHARITCVLPLESSAVVGTADGTLVFYDVVARKSPSPSAPSSPRPPSNPESGHAKQIQERLQKLLIEQQLAEGDSELKSHASESPSSNLTPNSNVSRRESSASSKDSGSDVGMIEEDEAISARKSPSLQPPDVERSPRTFGRALRKTSFTISTPIVEEKGLKFDEGEEDETDSKEETTDELKIDQPKEEEVAAEPTKKELIKSESQTQQSETEESIELTPEDKKRKSSEPSEFSRFSHVDAGDLVSSEGSNKVVSALEFQAAALKAAKKKYQSLSAEDIPTWVAQEKPEAVISEKGAVTFEYKSRLPSIKAFIRREANELATFLKGQQPQEQREEIPASKSRNYPLFSIRPPTLDIADHQLPPKHIMSDEEPINKPAPTEPNQSQPSKNPPLSLPDSRRSSGVPGAEDSDLPPSYLASDEEFLSTAQFNDLLQLQDWTRTSRKGSDTASNVSFGSTEVAFAFELHLKEMIKISDKPIRSLLQAYCEEEMVIISCAGYYSDDEAVLKWVREGEEKMWTNDPIVEVNPFTNTMKPSLYARSRLPRRASIATTALATDVDFVGRASIESGIAKVQNLLSRVSERT</sequence>
<feature type="region of interest" description="Disordered" evidence="3">
    <location>
        <begin position="1067"/>
        <end position="1091"/>
    </location>
</feature>
<dbReference type="Proteomes" id="UP001497382">
    <property type="component" value="Unassembled WGS sequence"/>
</dbReference>
<reference evidence="6 7" key="1">
    <citation type="submission" date="2024-04" db="EMBL/GenBank/DDBJ databases">
        <authorList>
            <person name="Rising A."/>
            <person name="Reimegard J."/>
            <person name="Sonavane S."/>
            <person name="Akerstrom W."/>
            <person name="Nylinder S."/>
            <person name="Hedman E."/>
            <person name="Kallberg Y."/>
        </authorList>
    </citation>
    <scope>NUCLEOTIDE SEQUENCE [LARGE SCALE GENOMIC DNA]</scope>
</reference>
<feature type="domain" description="PH" evidence="4">
    <location>
        <begin position="4"/>
        <end position="107"/>
    </location>
</feature>
<dbReference type="Gene3D" id="1.10.472.80">
    <property type="entry name" value="Ypt/Rab-GAP domain of gyp1p, domain 3"/>
    <property type="match status" value="1"/>
</dbReference>
<dbReference type="InterPro" id="IPR035969">
    <property type="entry name" value="Rab-GAP_TBC_sf"/>
</dbReference>
<feature type="compositionally biased region" description="Pro residues" evidence="3">
    <location>
        <begin position="1070"/>
        <end position="1081"/>
    </location>
</feature>
<feature type="region of interest" description="Disordered" evidence="3">
    <location>
        <begin position="1398"/>
        <end position="1448"/>
    </location>
</feature>
<accession>A0AAV1Z6I3</accession>
<keyword evidence="2" id="KW-0175">Coiled coil</keyword>
<gene>
    <name evidence="6" type="ORF">LARSCL_LOCUS3195</name>
</gene>
<dbReference type="Gene3D" id="1.10.8.270">
    <property type="entry name" value="putative rabgap domain of human tbc1 domain family member 14 like domains"/>
    <property type="match status" value="1"/>
</dbReference>
<evidence type="ECO:0000256" key="2">
    <source>
        <dbReference type="SAM" id="Coils"/>
    </source>
</evidence>
<comment type="subcellular location">
    <subcellularLocation>
        <location evidence="1">Cytoplasm</location>
        <location evidence="1">Cytoskeleton</location>
        <location evidence="1">Microtubule organizing center</location>
        <location evidence="1">Centrosome</location>
    </subcellularLocation>
</comment>
<feature type="compositionally biased region" description="Polar residues" evidence="3">
    <location>
        <begin position="1115"/>
        <end position="1124"/>
    </location>
</feature>
<evidence type="ECO:0000313" key="7">
    <source>
        <dbReference type="Proteomes" id="UP001497382"/>
    </source>
</evidence>
<evidence type="ECO:0000313" key="6">
    <source>
        <dbReference type="EMBL" id="CAL1266612.1"/>
    </source>
</evidence>
<dbReference type="InterPro" id="IPR011993">
    <property type="entry name" value="PH-like_dom_sf"/>
</dbReference>
<dbReference type="SMART" id="SM00164">
    <property type="entry name" value="TBC"/>
    <property type="match status" value="1"/>
</dbReference>
<protein>
    <recommendedName>
        <fullName evidence="8">TBC1 domain family member 2B</fullName>
    </recommendedName>
</protein>
<dbReference type="GO" id="GO:0031267">
    <property type="term" value="F:small GTPase binding"/>
    <property type="evidence" value="ECO:0007669"/>
    <property type="project" value="TreeGrafter"/>
</dbReference>
<organism evidence="6 7">
    <name type="scientific">Larinioides sclopetarius</name>
    <dbReference type="NCBI Taxonomy" id="280406"/>
    <lineage>
        <taxon>Eukaryota</taxon>
        <taxon>Metazoa</taxon>
        <taxon>Ecdysozoa</taxon>
        <taxon>Arthropoda</taxon>
        <taxon>Chelicerata</taxon>
        <taxon>Arachnida</taxon>
        <taxon>Araneae</taxon>
        <taxon>Araneomorphae</taxon>
        <taxon>Entelegynae</taxon>
        <taxon>Araneoidea</taxon>
        <taxon>Araneidae</taxon>
        <taxon>Larinioides</taxon>
    </lineage>
</organism>
<dbReference type="FunFam" id="1.10.8.270:FF:000026">
    <property type="entry name" value="TBC (Tre-2/Bub2/Cdc16) domain family"/>
    <property type="match status" value="1"/>
</dbReference>
<feature type="region of interest" description="Disordered" evidence="3">
    <location>
        <begin position="1356"/>
        <end position="1382"/>
    </location>
</feature>
<feature type="coiled-coil region" evidence="2">
    <location>
        <begin position="299"/>
        <end position="384"/>
    </location>
</feature>
<dbReference type="InterPro" id="IPR050302">
    <property type="entry name" value="Rab_GAP_TBC_domain"/>
</dbReference>